<evidence type="ECO:0000256" key="1">
    <source>
        <dbReference type="ARBA" id="ARBA00004141"/>
    </source>
</evidence>
<keyword evidence="8 9" id="KW-0407">Ion channel</keyword>
<dbReference type="EMBL" id="BAAAHQ010000027">
    <property type="protein sequence ID" value="GAA0940934.1"/>
    <property type="molecule type" value="Genomic_DNA"/>
</dbReference>
<protein>
    <recommendedName>
        <fullName evidence="9">Large-conductance mechanosensitive channel</fullName>
    </recommendedName>
</protein>
<dbReference type="InterPro" id="IPR036019">
    <property type="entry name" value="MscL_channel"/>
</dbReference>
<dbReference type="NCBIfam" id="TIGR00220">
    <property type="entry name" value="mscL"/>
    <property type="match status" value="1"/>
</dbReference>
<keyword evidence="5 9" id="KW-1133">Transmembrane helix</keyword>
<dbReference type="InterPro" id="IPR037673">
    <property type="entry name" value="MSC/AndL"/>
</dbReference>
<dbReference type="SUPFAM" id="SSF81330">
    <property type="entry name" value="Gated mechanosensitive channel"/>
    <property type="match status" value="1"/>
</dbReference>
<comment type="function">
    <text evidence="9">Channel that opens in response to stretch forces in the membrane lipid bilayer. May participate in the regulation of osmotic pressure changes within the cell.</text>
</comment>
<keyword evidence="6 9" id="KW-0406">Ion transport</keyword>
<keyword evidence="2 9" id="KW-0813">Transport</keyword>
<dbReference type="Pfam" id="PF01741">
    <property type="entry name" value="MscL"/>
    <property type="match status" value="1"/>
</dbReference>
<accession>A0ABP4AVQ4</accession>
<dbReference type="PANTHER" id="PTHR30266:SF2">
    <property type="entry name" value="LARGE-CONDUCTANCE MECHANOSENSITIVE CHANNEL"/>
    <property type="match status" value="1"/>
</dbReference>
<evidence type="ECO:0000256" key="7">
    <source>
        <dbReference type="ARBA" id="ARBA00023136"/>
    </source>
</evidence>
<evidence type="ECO:0000256" key="3">
    <source>
        <dbReference type="ARBA" id="ARBA00022475"/>
    </source>
</evidence>
<evidence type="ECO:0000256" key="2">
    <source>
        <dbReference type="ARBA" id="ARBA00022448"/>
    </source>
</evidence>
<proteinExistence type="inferred from homology"/>
<dbReference type="PRINTS" id="PR01264">
    <property type="entry name" value="MECHCHANNEL"/>
</dbReference>
<reference evidence="11" key="1">
    <citation type="journal article" date="2019" name="Int. J. Syst. Evol. Microbiol.">
        <title>The Global Catalogue of Microorganisms (GCM) 10K type strain sequencing project: providing services to taxonomists for standard genome sequencing and annotation.</title>
        <authorList>
            <consortium name="The Broad Institute Genomics Platform"/>
            <consortium name="The Broad Institute Genome Sequencing Center for Infectious Disease"/>
            <person name="Wu L."/>
            <person name="Ma J."/>
        </authorList>
    </citation>
    <scope>NUCLEOTIDE SEQUENCE [LARGE SCALE GENOMIC DNA]</scope>
    <source>
        <strain evidence="11">JCM 11136</strain>
    </source>
</reference>
<keyword evidence="11" id="KW-1185">Reference proteome</keyword>
<dbReference type="InterPro" id="IPR001185">
    <property type="entry name" value="MS_channel"/>
</dbReference>
<sequence length="141" mass="15163">MITPLQLVGMRGFKKFLMQGNVIDLAVAVVIGAAFTSIVNSFVSDLLTPLISAFGGLPDFSSLKVTIGKSNFLYGQFINAVISFLMVAAVIYFLVVGPYNHFKERAAAQEEATHRDCPECLSEIPKAATRCAACTSQLTPV</sequence>
<comment type="similarity">
    <text evidence="9">Belongs to the MscL family.</text>
</comment>
<evidence type="ECO:0000256" key="6">
    <source>
        <dbReference type="ARBA" id="ARBA00023065"/>
    </source>
</evidence>
<dbReference type="PANTHER" id="PTHR30266">
    <property type="entry name" value="MECHANOSENSITIVE CHANNEL MSCL"/>
    <property type="match status" value="1"/>
</dbReference>
<evidence type="ECO:0000313" key="10">
    <source>
        <dbReference type="EMBL" id="GAA0940934.1"/>
    </source>
</evidence>
<comment type="caution">
    <text evidence="10">The sequence shown here is derived from an EMBL/GenBank/DDBJ whole genome shotgun (WGS) entry which is preliminary data.</text>
</comment>
<dbReference type="Proteomes" id="UP001501578">
    <property type="component" value="Unassembled WGS sequence"/>
</dbReference>
<feature type="transmembrane region" description="Helical" evidence="9">
    <location>
        <begin position="21"/>
        <end position="43"/>
    </location>
</feature>
<evidence type="ECO:0000256" key="5">
    <source>
        <dbReference type="ARBA" id="ARBA00022989"/>
    </source>
</evidence>
<organism evidence="10 11">
    <name type="scientific">Nonomuraea longicatena</name>
    <dbReference type="NCBI Taxonomy" id="83682"/>
    <lineage>
        <taxon>Bacteria</taxon>
        <taxon>Bacillati</taxon>
        <taxon>Actinomycetota</taxon>
        <taxon>Actinomycetes</taxon>
        <taxon>Streptosporangiales</taxon>
        <taxon>Streptosporangiaceae</taxon>
        <taxon>Nonomuraea</taxon>
    </lineage>
</organism>
<evidence type="ECO:0000256" key="8">
    <source>
        <dbReference type="ARBA" id="ARBA00023303"/>
    </source>
</evidence>
<dbReference type="HAMAP" id="MF_00115">
    <property type="entry name" value="MscL"/>
    <property type="match status" value="1"/>
</dbReference>
<evidence type="ECO:0000256" key="9">
    <source>
        <dbReference type="HAMAP-Rule" id="MF_00115"/>
    </source>
</evidence>
<evidence type="ECO:0000256" key="4">
    <source>
        <dbReference type="ARBA" id="ARBA00022692"/>
    </source>
</evidence>
<comment type="subunit">
    <text evidence="9">Homopentamer.</text>
</comment>
<keyword evidence="4 9" id="KW-0812">Transmembrane</keyword>
<name>A0ABP4AVQ4_9ACTN</name>
<keyword evidence="7 9" id="KW-0472">Membrane</keyword>
<gene>
    <name evidence="9 10" type="primary">mscL</name>
    <name evidence="10" type="ORF">GCM10009560_52620</name>
</gene>
<dbReference type="Gene3D" id="1.10.1200.120">
    <property type="entry name" value="Large-conductance mechanosensitive channel, MscL, domain 1"/>
    <property type="match status" value="1"/>
</dbReference>
<keyword evidence="3 9" id="KW-1003">Cell membrane</keyword>
<evidence type="ECO:0000313" key="11">
    <source>
        <dbReference type="Proteomes" id="UP001501578"/>
    </source>
</evidence>
<feature type="transmembrane region" description="Helical" evidence="9">
    <location>
        <begin position="72"/>
        <end position="95"/>
    </location>
</feature>
<comment type="subcellular location">
    <subcellularLocation>
        <location evidence="9">Cell membrane</location>
        <topology evidence="9">Multi-pass membrane protein</topology>
    </subcellularLocation>
    <subcellularLocation>
        <location evidence="1">Membrane</location>
        <topology evidence="1">Multi-pass membrane protein</topology>
    </subcellularLocation>
</comment>